<evidence type="ECO:0000313" key="2">
    <source>
        <dbReference type="Proteomes" id="UP001054945"/>
    </source>
</evidence>
<reference evidence="1 2" key="1">
    <citation type="submission" date="2021-06" db="EMBL/GenBank/DDBJ databases">
        <title>Caerostris extrusa draft genome.</title>
        <authorList>
            <person name="Kono N."/>
            <person name="Arakawa K."/>
        </authorList>
    </citation>
    <scope>NUCLEOTIDE SEQUENCE [LARGE SCALE GENOMIC DNA]</scope>
</reference>
<sequence>MLMVSHDSMKRLQSVMDPGTFVRITKFIDVVDASLSLKSNGTDWKIGEEVAEVMEFGNSFLLYHPLCGTWLV</sequence>
<organism evidence="1 2">
    <name type="scientific">Caerostris extrusa</name>
    <name type="common">Bark spider</name>
    <name type="synonym">Caerostris bankana</name>
    <dbReference type="NCBI Taxonomy" id="172846"/>
    <lineage>
        <taxon>Eukaryota</taxon>
        <taxon>Metazoa</taxon>
        <taxon>Ecdysozoa</taxon>
        <taxon>Arthropoda</taxon>
        <taxon>Chelicerata</taxon>
        <taxon>Arachnida</taxon>
        <taxon>Araneae</taxon>
        <taxon>Araneomorphae</taxon>
        <taxon>Entelegynae</taxon>
        <taxon>Araneoidea</taxon>
        <taxon>Araneidae</taxon>
        <taxon>Caerostris</taxon>
    </lineage>
</organism>
<keyword evidence="2" id="KW-1185">Reference proteome</keyword>
<dbReference type="EMBL" id="BPLR01012444">
    <property type="protein sequence ID" value="GIY53968.1"/>
    <property type="molecule type" value="Genomic_DNA"/>
</dbReference>
<comment type="caution">
    <text evidence="1">The sequence shown here is derived from an EMBL/GenBank/DDBJ whole genome shotgun (WGS) entry which is preliminary data.</text>
</comment>
<evidence type="ECO:0000313" key="1">
    <source>
        <dbReference type="EMBL" id="GIY53968.1"/>
    </source>
</evidence>
<proteinExistence type="predicted"/>
<accession>A0AAV4U890</accession>
<dbReference type="Proteomes" id="UP001054945">
    <property type="component" value="Unassembled WGS sequence"/>
</dbReference>
<dbReference type="AlphaFoldDB" id="A0AAV4U890"/>
<name>A0AAV4U890_CAEEX</name>
<gene>
    <name evidence="1" type="ORF">CEXT_71891</name>
</gene>
<protein>
    <submittedName>
        <fullName evidence="1">Uncharacterized protein</fullName>
    </submittedName>
</protein>